<accession>A0ABP8VS05</accession>
<sequence>MSILLAGCGDLGIAVGRRFEARGEQVVGVRRRTDLLPASFEKQSVDLRRERPTVADDTSLVVVSLTAGERTAAAYEESYLGGLGHVLDAVGASAAAPRILLVSSTAVYGTRDGSWVDETTPAEPTSPTGRVLRRTEELLAERAGDAPILRLGGIYGPGRERLIDQVRSGTATIPAHPQHTNRIHRDDAAAAIVHLATRDAPPPLVVGVDDEPAELGDVLRFLAQELGLPEPRHEPVRPSEGATGPESTPARNEGPGDKRLRNTLLRSTGFEFAYPTFREGYRALLAGSPAAGVR</sequence>
<reference evidence="5" key="1">
    <citation type="journal article" date="2019" name="Int. J. Syst. Evol. Microbiol.">
        <title>The Global Catalogue of Microorganisms (GCM) 10K type strain sequencing project: providing services to taxonomists for standard genome sequencing and annotation.</title>
        <authorList>
            <consortium name="The Broad Institute Genomics Platform"/>
            <consortium name="The Broad Institute Genome Sequencing Center for Infectious Disease"/>
            <person name="Wu L."/>
            <person name="Ma J."/>
        </authorList>
    </citation>
    <scope>NUCLEOTIDE SEQUENCE [LARGE SCALE GENOMIC DNA]</scope>
    <source>
        <strain evidence="5">JCM 18956</strain>
    </source>
</reference>
<feature type="region of interest" description="Disordered" evidence="2">
    <location>
        <begin position="226"/>
        <end position="261"/>
    </location>
</feature>
<dbReference type="EMBL" id="BAABLM010000002">
    <property type="protein sequence ID" value="GAA4671063.1"/>
    <property type="molecule type" value="Genomic_DNA"/>
</dbReference>
<dbReference type="SUPFAM" id="SSF51735">
    <property type="entry name" value="NAD(P)-binding Rossmann-fold domains"/>
    <property type="match status" value="1"/>
</dbReference>
<dbReference type="InterPro" id="IPR036291">
    <property type="entry name" value="NAD(P)-bd_dom_sf"/>
</dbReference>
<organism evidence="4 5">
    <name type="scientific">Frondihabitans cladoniiphilus</name>
    <dbReference type="NCBI Taxonomy" id="715785"/>
    <lineage>
        <taxon>Bacteria</taxon>
        <taxon>Bacillati</taxon>
        <taxon>Actinomycetota</taxon>
        <taxon>Actinomycetes</taxon>
        <taxon>Micrococcales</taxon>
        <taxon>Microbacteriaceae</taxon>
        <taxon>Frondihabitans</taxon>
    </lineage>
</organism>
<dbReference type="RefSeq" id="WP_345374600.1">
    <property type="nucleotide sequence ID" value="NZ_BAABLM010000002.1"/>
</dbReference>
<keyword evidence="1" id="KW-0520">NAD</keyword>
<dbReference type="CDD" id="cd05266">
    <property type="entry name" value="SDR_a4"/>
    <property type="match status" value="1"/>
</dbReference>
<protein>
    <submittedName>
        <fullName evidence="4">NAD-dependent epimerase/dehydratase family protein</fullName>
    </submittedName>
</protein>
<evidence type="ECO:0000256" key="1">
    <source>
        <dbReference type="ARBA" id="ARBA00023027"/>
    </source>
</evidence>
<evidence type="ECO:0000313" key="5">
    <source>
        <dbReference type="Proteomes" id="UP001501295"/>
    </source>
</evidence>
<evidence type="ECO:0000256" key="2">
    <source>
        <dbReference type="SAM" id="MobiDB-lite"/>
    </source>
</evidence>
<proteinExistence type="predicted"/>
<evidence type="ECO:0000259" key="3">
    <source>
        <dbReference type="Pfam" id="PF01370"/>
    </source>
</evidence>
<dbReference type="InterPro" id="IPR001509">
    <property type="entry name" value="Epimerase_deHydtase"/>
</dbReference>
<dbReference type="Pfam" id="PF01370">
    <property type="entry name" value="Epimerase"/>
    <property type="match status" value="1"/>
</dbReference>
<gene>
    <name evidence="4" type="ORF">GCM10025780_13290</name>
</gene>
<evidence type="ECO:0000313" key="4">
    <source>
        <dbReference type="EMBL" id="GAA4671063.1"/>
    </source>
</evidence>
<comment type="caution">
    <text evidence="4">The sequence shown here is derived from an EMBL/GenBank/DDBJ whole genome shotgun (WGS) entry which is preliminary data.</text>
</comment>
<feature type="domain" description="NAD-dependent epimerase/dehydratase" evidence="3">
    <location>
        <begin position="9"/>
        <end position="198"/>
    </location>
</feature>
<dbReference type="Gene3D" id="3.40.50.720">
    <property type="entry name" value="NAD(P)-binding Rossmann-like Domain"/>
    <property type="match status" value="1"/>
</dbReference>
<name>A0ABP8VS05_9MICO</name>
<dbReference type="PANTHER" id="PTHR43574">
    <property type="entry name" value="EPIMERASE-RELATED"/>
    <property type="match status" value="1"/>
</dbReference>
<keyword evidence="5" id="KW-1185">Reference proteome</keyword>
<dbReference type="Proteomes" id="UP001501295">
    <property type="component" value="Unassembled WGS sequence"/>
</dbReference>